<keyword evidence="1" id="KW-0853">WD repeat</keyword>
<dbReference type="InterPro" id="IPR015943">
    <property type="entry name" value="WD40/YVTN_repeat-like_dom_sf"/>
</dbReference>
<evidence type="ECO:0000313" key="2">
    <source>
        <dbReference type="EMBL" id="KAK4349156.1"/>
    </source>
</evidence>
<dbReference type="InterPro" id="IPR036322">
    <property type="entry name" value="WD40_repeat_dom_sf"/>
</dbReference>
<name>A0AAE1RC74_9SOLA</name>
<dbReference type="Proteomes" id="UP001291623">
    <property type="component" value="Unassembled WGS sequence"/>
</dbReference>
<organism evidence="2 3">
    <name type="scientific">Anisodus tanguticus</name>
    <dbReference type="NCBI Taxonomy" id="243964"/>
    <lineage>
        <taxon>Eukaryota</taxon>
        <taxon>Viridiplantae</taxon>
        <taxon>Streptophyta</taxon>
        <taxon>Embryophyta</taxon>
        <taxon>Tracheophyta</taxon>
        <taxon>Spermatophyta</taxon>
        <taxon>Magnoliopsida</taxon>
        <taxon>eudicotyledons</taxon>
        <taxon>Gunneridae</taxon>
        <taxon>Pentapetalae</taxon>
        <taxon>asterids</taxon>
        <taxon>lamiids</taxon>
        <taxon>Solanales</taxon>
        <taxon>Solanaceae</taxon>
        <taxon>Solanoideae</taxon>
        <taxon>Hyoscyameae</taxon>
        <taxon>Anisodus</taxon>
    </lineage>
</organism>
<dbReference type="SUPFAM" id="SSF50978">
    <property type="entry name" value="WD40 repeat-like"/>
    <property type="match status" value="1"/>
</dbReference>
<dbReference type="PROSITE" id="PS50294">
    <property type="entry name" value="WD_REPEATS_REGION"/>
    <property type="match status" value="1"/>
</dbReference>
<comment type="caution">
    <text evidence="2">The sequence shown here is derived from an EMBL/GenBank/DDBJ whole genome shotgun (WGS) entry which is preliminary data.</text>
</comment>
<dbReference type="Gene3D" id="2.130.10.10">
    <property type="entry name" value="YVTN repeat-like/Quinoprotein amine dehydrogenase"/>
    <property type="match status" value="1"/>
</dbReference>
<dbReference type="PROSITE" id="PS50082">
    <property type="entry name" value="WD_REPEATS_2"/>
    <property type="match status" value="1"/>
</dbReference>
<sequence length="148" mass="16558">MKSMMPPTPAATCIACHPSDNNVIIVGMDDSTIIVYSVRLDVVTNWIKGHSKRITGLAFSNILNVLVSSGADSQIVVWDSLSWERERSTMLQISPDWLPTELSETFVQFHRDEKHFLVVHETQIAIYETTKLECVKQVSSLSLSPALI</sequence>
<accession>A0AAE1RC74</accession>
<dbReference type="GO" id="GO:0006355">
    <property type="term" value="P:regulation of DNA-templated transcription"/>
    <property type="evidence" value="ECO:0007669"/>
    <property type="project" value="InterPro"/>
</dbReference>
<dbReference type="PANTHER" id="PTHR44083">
    <property type="entry name" value="TOPLESS-RELATED PROTEIN 1-RELATED"/>
    <property type="match status" value="1"/>
</dbReference>
<evidence type="ECO:0000313" key="3">
    <source>
        <dbReference type="Proteomes" id="UP001291623"/>
    </source>
</evidence>
<dbReference type="PANTHER" id="PTHR44083:SF22">
    <property type="entry name" value="PROTEIN TPR3-LIKE"/>
    <property type="match status" value="1"/>
</dbReference>
<proteinExistence type="predicted"/>
<dbReference type="SMART" id="SM00320">
    <property type="entry name" value="WD40"/>
    <property type="match status" value="2"/>
</dbReference>
<feature type="repeat" description="WD" evidence="1">
    <location>
        <begin position="47"/>
        <end position="79"/>
    </location>
</feature>
<dbReference type="AlphaFoldDB" id="A0AAE1RC74"/>
<dbReference type="InterPro" id="IPR001680">
    <property type="entry name" value="WD40_rpt"/>
</dbReference>
<evidence type="ECO:0000256" key="1">
    <source>
        <dbReference type="PROSITE-ProRule" id="PRU00221"/>
    </source>
</evidence>
<dbReference type="InterPro" id="IPR027728">
    <property type="entry name" value="Topless_fam"/>
</dbReference>
<keyword evidence="3" id="KW-1185">Reference proteome</keyword>
<reference evidence="2" key="1">
    <citation type="submission" date="2023-12" db="EMBL/GenBank/DDBJ databases">
        <title>Genome assembly of Anisodus tanguticus.</title>
        <authorList>
            <person name="Wang Y.-J."/>
        </authorList>
    </citation>
    <scope>NUCLEOTIDE SEQUENCE</scope>
    <source>
        <strain evidence="2">KB-2021</strain>
        <tissue evidence="2">Leaf</tissue>
    </source>
</reference>
<dbReference type="EMBL" id="JAVYJV010000017">
    <property type="protein sequence ID" value="KAK4349156.1"/>
    <property type="molecule type" value="Genomic_DNA"/>
</dbReference>
<gene>
    <name evidence="2" type="ORF">RND71_031911</name>
</gene>
<dbReference type="Pfam" id="PF00400">
    <property type="entry name" value="WD40"/>
    <property type="match status" value="2"/>
</dbReference>
<protein>
    <submittedName>
        <fullName evidence="2">Uncharacterized protein</fullName>
    </submittedName>
</protein>